<keyword evidence="2" id="KW-1185">Reference proteome</keyword>
<accession>A0A4V2F1V8</accession>
<comment type="caution">
    <text evidence="1">The sequence shown here is derived from an EMBL/GenBank/DDBJ whole genome shotgun (WGS) entry which is preliminary data.</text>
</comment>
<gene>
    <name evidence="1" type="ORF">EV199_0987</name>
</gene>
<evidence type="ECO:0000313" key="2">
    <source>
        <dbReference type="Proteomes" id="UP000293874"/>
    </source>
</evidence>
<dbReference type="PROSITE" id="PS51257">
    <property type="entry name" value="PROKAR_LIPOPROTEIN"/>
    <property type="match status" value="1"/>
</dbReference>
<dbReference type="AlphaFoldDB" id="A0A4V2F1V8"/>
<proteinExistence type="predicted"/>
<organism evidence="1 2">
    <name type="scientific">Pseudobacter ginsenosidimutans</name>
    <dbReference type="NCBI Taxonomy" id="661488"/>
    <lineage>
        <taxon>Bacteria</taxon>
        <taxon>Pseudomonadati</taxon>
        <taxon>Bacteroidota</taxon>
        <taxon>Chitinophagia</taxon>
        <taxon>Chitinophagales</taxon>
        <taxon>Chitinophagaceae</taxon>
        <taxon>Pseudobacter</taxon>
    </lineage>
</organism>
<reference evidence="1 2" key="1">
    <citation type="submission" date="2019-02" db="EMBL/GenBank/DDBJ databases">
        <title>Genomic Encyclopedia of Type Strains, Phase IV (KMG-IV): sequencing the most valuable type-strain genomes for metagenomic binning, comparative biology and taxonomic classification.</title>
        <authorList>
            <person name="Goeker M."/>
        </authorList>
    </citation>
    <scope>NUCLEOTIDE SEQUENCE [LARGE SCALE GENOMIC DNA]</scope>
    <source>
        <strain evidence="1 2">DSM 18116</strain>
    </source>
</reference>
<protein>
    <submittedName>
        <fullName evidence="1">Uncharacterized protein</fullName>
    </submittedName>
</protein>
<evidence type="ECO:0000313" key="1">
    <source>
        <dbReference type="EMBL" id="RZS75126.1"/>
    </source>
</evidence>
<sequence>MKQLFILLIITFALSVAGCKKDKDTKPVCLLTVMTPGSGSVVNLYYDDQERLSMMRYENQQFKYEYRADSVIATETNGSAFVQRAIYKLNAQGLPVLMRLEVNTSGTQWFQYAYEYNGTEVVKSVNTNYANSTTETYLYTWSNGNLVKAVEGPNERKFEYYTDKPRLQGDGFLIEMLSLSGSIGMYSLNGAVEIVRNKNLLKKMEHTLLSVGSYSITYEYDSDKEGRIKKTSILNSNTNSRGQLDYQYRCN</sequence>
<dbReference type="RefSeq" id="WP_130539526.1">
    <property type="nucleotide sequence ID" value="NZ_CP042431.1"/>
</dbReference>
<dbReference type="OrthoDB" id="2247630at2"/>
<name>A0A4V2F1V8_9BACT</name>
<dbReference type="Proteomes" id="UP000293874">
    <property type="component" value="Unassembled WGS sequence"/>
</dbReference>
<dbReference type="EMBL" id="SGXA01000001">
    <property type="protein sequence ID" value="RZS75126.1"/>
    <property type="molecule type" value="Genomic_DNA"/>
</dbReference>